<evidence type="ECO:0000313" key="2">
    <source>
        <dbReference type="Proteomes" id="UP000714275"/>
    </source>
</evidence>
<keyword evidence="2" id="KW-1185">Reference proteome</keyword>
<accession>A0A9P6ZTX7</accession>
<reference evidence="1" key="1">
    <citation type="journal article" date="2020" name="New Phytol.">
        <title>Comparative genomics reveals dynamic genome evolution in host specialist ectomycorrhizal fungi.</title>
        <authorList>
            <person name="Lofgren L.A."/>
            <person name="Nguyen N.H."/>
            <person name="Vilgalys R."/>
            <person name="Ruytinx J."/>
            <person name="Liao H.L."/>
            <person name="Branco S."/>
            <person name="Kuo A."/>
            <person name="LaButti K."/>
            <person name="Lipzen A."/>
            <person name="Andreopoulos W."/>
            <person name="Pangilinan J."/>
            <person name="Riley R."/>
            <person name="Hundley H."/>
            <person name="Na H."/>
            <person name="Barry K."/>
            <person name="Grigoriev I.V."/>
            <person name="Stajich J.E."/>
            <person name="Kennedy P.G."/>
        </authorList>
    </citation>
    <scope>NUCLEOTIDE SEQUENCE</scope>
    <source>
        <strain evidence="1">DOB743</strain>
    </source>
</reference>
<evidence type="ECO:0000313" key="1">
    <source>
        <dbReference type="EMBL" id="KAG1776127.1"/>
    </source>
</evidence>
<name>A0A9P6ZTX7_9AGAM</name>
<protein>
    <submittedName>
        <fullName evidence="1">Uncharacterized protein</fullName>
    </submittedName>
</protein>
<gene>
    <name evidence="1" type="ORF">EV702DRAFT_1231141</name>
</gene>
<dbReference type="OrthoDB" id="107110at2759"/>
<dbReference type="EMBL" id="JABBWD010000029">
    <property type="protein sequence ID" value="KAG1776127.1"/>
    <property type="molecule type" value="Genomic_DNA"/>
</dbReference>
<sequence length="665" mass="74457">MSGPGGSSRSQDLPMTLLPLTSKHRDEIDQTVLKRVDPDFVKMVIEDEGADATTTEPLLVLIMTQVIMVASTLLKREHLKDNLDMDMASTKKTLQQHPKLRGMIRHACQTRSFSQIADLEIFQIPQASDSPARSARDEDRPDFLYESFVRPYIGKAVDGFYECLKNNNMKFKGSGLERSYYAKFCSIVQSSGTGKSRLMTELGNKGVIVLYMNLRDPSDPGFPMRDLVPARILTEDMGCTRAEYTARCCAFFTAIFQTLEQDLTSKLPRLRSGSPDPTIKSWNDEICNMRSEARTEFFQKVQYQYQEILNNIKMSKPELEEKTDANPVAPTAEETATKLGSMSLTDENIKAPKLQGESFVKKSYDGMLRVLQRIFPEKDKDKVSNNDHKLVIAFDEAHPLSIMSIKGFHPSHILGRTINCYSQDNDASVWVVFASTTSQVADFSAPQVIHDSLRVAVAGQLVYRPYTHLGWDHNADPLSVISANNVARFDHIVGFGCPLWKSLVEKCVIAGILKLAAQKLCKSKILYRIFAKETSLRPFFPPPPKTETSLRPFFPPPPKTEASLRPFFPPPPKTETSLRPFFLMAFVPFSKRKRPSVPFSHGVRPLLKMETSLAGYGSVPSTLREVSSFHCAAAATAARPVCRIVESFVGSPSSLPQRSNFEMPT</sequence>
<dbReference type="Proteomes" id="UP000714275">
    <property type="component" value="Unassembled WGS sequence"/>
</dbReference>
<comment type="caution">
    <text evidence="1">The sequence shown here is derived from an EMBL/GenBank/DDBJ whole genome shotgun (WGS) entry which is preliminary data.</text>
</comment>
<proteinExistence type="predicted"/>
<dbReference type="AlphaFoldDB" id="A0A9P6ZTX7"/>
<organism evidence="1 2">
    <name type="scientific">Suillus placidus</name>
    <dbReference type="NCBI Taxonomy" id="48579"/>
    <lineage>
        <taxon>Eukaryota</taxon>
        <taxon>Fungi</taxon>
        <taxon>Dikarya</taxon>
        <taxon>Basidiomycota</taxon>
        <taxon>Agaricomycotina</taxon>
        <taxon>Agaricomycetes</taxon>
        <taxon>Agaricomycetidae</taxon>
        <taxon>Boletales</taxon>
        <taxon>Suillineae</taxon>
        <taxon>Suillaceae</taxon>
        <taxon>Suillus</taxon>
    </lineage>
</organism>
<dbReference type="PANTHER" id="PTHR33266:SF1">
    <property type="entry name" value="F-BOX DOMAIN-CONTAINING PROTEIN"/>
    <property type="match status" value="1"/>
</dbReference>
<dbReference type="PANTHER" id="PTHR33266">
    <property type="entry name" value="CHROMOSOME 15, WHOLE GENOME SHOTGUN SEQUENCE"/>
    <property type="match status" value="1"/>
</dbReference>